<dbReference type="AlphaFoldDB" id="A0A7J0CFW9"/>
<gene>
    <name evidence="2" type="ORF">HEB29_000005</name>
    <name evidence="3" type="ORF">HEB29_005844</name>
    <name evidence="1" type="ORF">Sfulv_62110</name>
</gene>
<evidence type="ECO:0000313" key="1">
    <source>
        <dbReference type="EMBL" id="GFN01401.1"/>
    </source>
</evidence>
<accession>A0A7J0CFW9</accession>
<dbReference type="EMBL" id="JACCCF010000001">
    <property type="protein sequence ID" value="NYE44833.1"/>
    <property type="molecule type" value="Genomic_DNA"/>
</dbReference>
<dbReference type="Proteomes" id="UP000498980">
    <property type="component" value="Unassembled WGS sequence"/>
</dbReference>
<organism evidence="1 4">
    <name type="scientific">Streptomyces fulvorobeus</name>
    <dbReference type="NCBI Taxonomy" id="284028"/>
    <lineage>
        <taxon>Bacteria</taxon>
        <taxon>Bacillati</taxon>
        <taxon>Actinomycetota</taxon>
        <taxon>Actinomycetes</taxon>
        <taxon>Kitasatosporales</taxon>
        <taxon>Streptomycetaceae</taxon>
        <taxon>Streptomyces</taxon>
    </lineage>
</organism>
<sequence>MEIVFEDAELARVCNSGPARRDRFGHEGSTTLLRRLGQMSAAYQLADLRHIAAARLRPAANGDCFTRLVSLGTHGDLVVRPRDDPPATLDDGTLDEHAVRAVIVTAIHCP</sequence>
<reference evidence="2 5" key="2">
    <citation type="submission" date="2020-07" db="EMBL/GenBank/DDBJ databases">
        <title>Sequencing the genomes of 1000 actinobacteria strains.</title>
        <authorList>
            <person name="Klenk H.-P."/>
        </authorList>
    </citation>
    <scope>NUCLEOTIDE SEQUENCE [LARGE SCALE GENOMIC DNA]</scope>
    <source>
        <strain evidence="2 5">DSM 41455</strain>
    </source>
</reference>
<dbReference type="EMBL" id="BLWC01000001">
    <property type="protein sequence ID" value="GFN01401.1"/>
    <property type="molecule type" value="Genomic_DNA"/>
</dbReference>
<name>A0A7J0CFW9_9ACTN</name>
<evidence type="ECO:0000313" key="2">
    <source>
        <dbReference type="EMBL" id="NYE38994.1"/>
    </source>
</evidence>
<evidence type="ECO:0000313" key="4">
    <source>
        <dbReference type="Proteomes" id="UP000498980"/>
    </source>
</evidence>
<proteinExistence type="predicted"/>
<keyword evidence="4" id="KW-1185">Reference proteome</keyword>
<dbReference type="RefSeq" id="WP_073882904.1">
    <property type="nucleotide sequence ID" value="NZ_BAAAUE010000031.1"/>
</dbReference>
<dbReference type="EMBL" id="JACCCF010000001">
    <property type="protein sequence ID" value="NYE38994.1"/>
    <property type="molecule type" value="Genomic_DNA"/>
</dbReference>
<comment type="caution">
    <text evidence="1">The sequence shown here is derived from an EMBL/GenBank/DDBJ whole genome shotgun (WGS) entry which is preliminary data.</text>
</comment>
<evidence type="ECO:0000313" key="3">
    <source>
        <dbReference type="EMBL" id="NYE44833.1"/>
    </source>
</evidence>
<reference evidence="1 4" key="1">
    <citation type="submission" date="2020-05" db="EMBL/GenBank/DDBJ databases">
        <title>Whole genome shotgun sequence of Streptomyces fulvorobeus NBRC 15897.</title>
        <authorList>
            <person name="Komaki H."/>
            <person name="Tamura T."/>
        </authorList>
    </citation>
    <scope>NUCLEOTIDE SEQUENCE [LARGE SCALE GENOMIC DNA]</scope>
    <source>
        <strain evidence="1 4">NBRC 15897</strain>
    </source>
</reference>
<protein>
    <recommendedName>
        <fullName evidence="6">Killer suppression protein HigA</fullName>
    </recommendedName>
</protein>
<evidence type="ECO:0008006" key="6">
    <source>
        <dbReference type="Google" id="ProtNLM"/>
    </source>
</evidence>
<evidence type="ECO:0000313" key="5">
    <source>
        <dbReference type="Proteomes" id="UP000530403"/>
    </source>
</evidence>
<dbReference type="Proteomes" id="UP000530403">
    <property type="component" value="Unassembled WGS sequence"/>
</dbReference>